<dbReference type="AlphaFoldDB" id="A0A7S7NV94"/>
<keyword evidence="3" id="KW-1185">Reference proteome</keyword>
<dbReference type="InterPro" id="IPR036514">
    <property type="entry name" value="SGNH_hydro_sf"/>
</dbReference>
<evidence type="ECO:0000313" key="2">
    <source>
        <dbReference type="EMBL" id="QOY90390.1"/>
    </source>
</evidence>
<dbReference type="RefSeq" id="WP_194452054.1">
    <property type="nucleotide sequence ID" value="NZ_CP063849.1"/>
</dbReference>
<sequence length="201" mass="22824">MEWYEAEVRALEQARKPQRSPLHPVVFYGSSSLRLWDSLASDLGEPDTLNLAFGGSTLAACVHFFDRLITPLDPASLVVYAGDNDLGDGRKPEEVLQSFVELAGKVARLARGMPFGFISIKPSPARVDILDRIRLTNAWIREEIERIPDAYMIDVFPPMLDSKGVPRRELFLEDGLHMNRAGYLLWLEVLEPYRHRIFTRG</sequence>
<name>A0A7S7NV94_PALFE</name>
<dbReference type="EMBL" id="CP063849">
    <property type="protein sequence ID" value="QOY90390.1"/>
    <property type="molecule type" value="Genomic_DNA"/>
</dbReference>
<gene>
    <name evidence="2" type="ORF">IRI77_10670</name>
</gene>
<organism evidence="2 3">
    <name type="scientific">Paludibaculum fermentans</name>
    <dbReference type="NCBI Taxonomy" id="1473598"/>
    <lineage>
        <taxon>Bacteria</taxon>
        <taxon>Pseudomonadati</taxon>
        <taxon>Acidobacteriota</taxon>
        <taxon>Terriglobia</taxon>
        <taxon>Bryobacterales</taxon>
        <taxon>Bryobacteraceae</taxon>
        <taxon>Paludibaculum</taxon>
    </lineage>
</organism>
<dbReference type="SUPFAM" id="SSF52266">
    <property type="entry name" value="SGNH hydrolase"/>
    <property type="match status" value="1"/>
</dbReference>
<dbReference type="InterPro" id="IPR013830">
    <property type="entry name" value="SGNH_hydro"/>
</dbReference>
<evidence type="ECO:0000313" key="3">
    <source>
        <dbReference type="Proteomes" id="UP000593892"/>
    </source>
</evidence>
<proteinExistence type="predicted"/>
<dbReference type="GO" id="GO:0016788">
    <property type="term" value="F:hydrolase activity, acting on ester bonds"/>
    <property type="evidence" value="ECO:0007669"/>
    <property type="project" value="UniProtKB-ARBA"/>
</dbReference>
<accession>A0A7S7NV94</accession>
<dbReference type="Gene3D" id="3.40.50.1110">
    <property type="entry name" value="SGNH hydrolase"/>
    <property type="match status" value="1"/>
</dbReference>
<dbReference type="Pfam" id="PF13472">
    <property type="entry name" value="Lipase_GDSL_2"/>
    <property type="match status" value="1"/>
</dbReference>
<dbReference type="KEGG" id="pfer:IRI77_10670"/>
<dbReference type="Proteomes" id="UP000593892">
    <property type="component" value="Chromosome"/>
</dbReference>
<evidence type="ECO:0000259" key="1">
    <source>
        <dbReference type="Pfam" id="PF13472"/>
    </source>
</evidence>
<protein>
    <submittedName>
        <fullName evidence="2">GDSL family lipase</fullName>
    </submittedName>
</protein>
<reference evidence="2 3" key="1">
    <citation type="submission" date="2020-10" db="EMBL/GenBank/DDBJ databases">
        <title>Complete genome sequence of Paludibaculum fermentans P105T, a facultatively anaerobic acidobacterium capable of dissimilatory Fe(III) reduction.</title>
        <authorList>
            <person name="Dedysh S.N."/>
            <person name="Beletsky A.V."/>
            <person name="Kulichevskaya I.S."/>
            <person name="Mardanov A.V."/>
            <person name="Ravin N.V."/>
        </authorList>
    </citation>
    <scope>NUCLEOTIDE SEQUENCE [LARGE SCALE GENOMIC DNA]</scope>
    <source>
        <strain evidence="2 3">P105</strain>
    </source>
</reference>
<feature type="domain" description="SGNH hydrolase-type esterase" evidence="1">
    <location>
        <begin position="35"/>
        <end position="183"/>
    </location>
</feature>